<evidence type="ECO:0000313" key="3">
    <source>
        <dbReference type="EMBL" id="ESP03705.1"/>
    </source>
</evidence>
<dbReference type="Proteomes" id="UP000030746">
    <property type="component" value="Unassembled WGS sequence"/>
</dbReference>
<dbReference type="KEGG" id="lgi:LOTGIDRAFT_237552"/>
<proteinExistence type="predicted"/>
<dbReference type="HOGENOM" id="CLU_420523_0_0_1"/>
<keyword evidence="4" id="KW-1185">Reference proteome</keyword>
<evidence type="ECO:0000256" key="2">
    <source>
        <dbReference type="SAM" id="Phobius"/>
    </source>
</evidence>
<accession>V4CMV1</accession>
<dbReference type="EMBL" id="KB199906">
    <property type="protein sequence ID" value="ESP03705.1"/>
    <property type="molecule type" value="Genomic_DNA"/>
</dbReference>
<dbReference type="CTD" id="20250487"/>
<name>V4CMV1_LOTGI</name>
<protein>
    <submittedName>
        <fullName evidence="3">Uncharacterized protein</fullName>
    </submittedName>
</protein>
<evidence type="ECO:0000256" key="1">
    <source>
        <dbReference type="SAM" id="MobiDB-lite"/>
    </source>
</evidence>
<gene>
    <name evidence="3" type="ORF">LOTGIDRAFT_237552</name>
</gene>
<dbReference type="OrthoDB" id="6071928at2759"/>
<dbReference type="AlphaFoldDB" id="V4CMV1"/>
<keyword evidence="2" id="KW-1133">Transmembrane helix</keyword>
<sequence length="652" mass="72428">MGELVMTSYRTQSNQTDDADPRTSLIIEPTVQNEASSQSSHRTNGHFCQNGSSFKNKNELKKKLPLTSKRTRCRILTAIILTTMILAFVAIILIICLKSADDHTSIPEVTSSFPAENNTDWTTEYLTTTLSSIIQTTTTSSLKFPSIVEYKTFPHQGDSRIFQIEDDSGLTIRAYGHKSHSGKIESLKHISVTDGSDSDTHIRLGTRNTLASVMLPDGTHISYDMSEDLRNMELRIFQGTKKLLNSQQPTAFVQSVIIDSGVSVLTKLLYTLAYHTTVNNPITDNKTCVPYLPLRVTKCGSQYPYVGAFIEGKVRLNGETSVLMAALSWPSEDNHCFPSTSSSNSKPNYYIPLPVKPSQSTEFCPSLGNLVYSVCSNPDLYDVILANETCFNLATKTTVLINTNNNFFHSVFNSCLLIFSTVDKMCTNLQTQAGVHVPSWNIKKDYLLGLCTVKTGNKPTVGPENDIDIKLHVLAFCPSIPPIRSPEQTINIKFNQSKAVGSPIHINCDGSPELTYMSIGHAYTGSDHLDRIMHRFKVCSICAFETSVRVVLKEDGMCCNNTCLDSRECNNGTVPAIEESTFKRHSSVYCHDFLADRGYATKPLHRNCLGSCDTKFSLEFSMFDLSSKSTFYNQKIMCYSHDGNSCKMEFGT</sequence>
<feature type="compositionally biased region" description="Polar residues" evidence="1">
    <location>
        <begin position="30"/>
        <end position="54"/>
    </location>
</feature>
<organism evidence="3 4">
    <name type="scientific">Lottia gigantea</name>
    <name type="common">Giant owl limpet</name>
    <dbReference type="NCBI Taxonomy" id="225164"/>
    <lineage>
        <taxon>Eukaryota</taxon>
        <taxon>Metazoa</taxon>
        <taxon>Spiralia</taxon>
        <taxon>Lophotrochozoa</taxon>
        <taxon>Mollusca</taxon>
        <taxon>Gastropoda</taxon>
        <taxon>Patellogastropoda</taxon>
        <taxon>Lottioidea</taxon>
        <taxon>Lottiidae</taxon>
        <taxon>Lottia</taxon>
    </lineage>
</organism>
<feature type="transmembrane region" description="Helical" evidence="2">
    <location>
        <begin position="75"/>
        <end position="95"/>
    </location>
</feature>
<feature type="region of interest" description="Disordered" evidence="1">
    <location>
        <begin position="1"/>
        <end position="54"/>
    </location>
</feature>
<evidence type="ECO:0000313" key="4">
    <source>
        <dbReference type="Proteomes" id="UP000030746"/>
    </source>
</evidence>
<dbReference type="RefSeq" id="XP_009045562.1">
    <property type="nucleotide sequence ID" value="XM_009047314.1"/>
</dbReference>
<keyword evidence="2" id="KW-0472">Membrane</keyword>
<dbReference type="GeneID" id="20250487"/>
<reference evidence="3 4" key="1">
    <citation type="journal article" date="2013" name="Nature">
        <title>Insights into bilaterian evolution from three spiralian genomes.</title>
        <authorList>
            <person name="Simakov O."/>
            <person name="Marletaz F."/>
            <person name="Cho S.J."/>
            <person name="Edsinger-Gonzales E."/>
            <person name="Havlak P."/>
            <person name="Hellsten U."/>
            <person name="Kuo D.H."/>
            <person name="Larsson T."/>
            <person name="Lv J."/>
            <person name="Arendt D."/>
            <person name="Savage R."/>
            <person name="Osoegawa K."/>
            <person name="de Jong P."/>
            <person name="Grimwood J."/>
            <person name="Chapman J.A."/>
            <person name="Shapiro H."/>
            <person name="Aerts A."/>
            <person name="Otillar R.P."/>
            <person name="Terry A.Y."/>
            <person name="Boore J.L."/>
            <person name="Grigoriev I.V."/>
            <person name="Lindberg D.R."/>
            <person name="Seaver E.C."/>
            <person name="Weisblat D.A."/>
            <person name="Putnam N.H."/>
            <person name="Rokhsar D.S."/>
        </authorList>
    </citation>
    <scope>NUCLEOTIDE SEQUENCE [LARGE SCALE GENOMIC DNA]</scope>
</reference>
<keyword evidence="2" id="KW-0812">Transmembrane</keyword>